<evidence type="ECO:0000313" key="4">
    <source>
        <dbReference type="Proteomes" id="UP000199226"/>
    </source>
</evidence>
<name>A0A1G9M4P0_9SPHI</name>
<evidence type="ECO:0000313" key="3">
    <source>
        <dbReference type="EMBL" id="SDL68897.1"/>
    </source>
</evidence>
<dbReference type="GO" id="GO:0050518">
    <property type="term" value="F:2-C-methyl-D-erythritol 4-phosphate cytidylyltransferase activity"/>
    <property type="evidence" value="ECO:0007669"/>
    <property type="project" value="TreeGrafter"/>
</dbReference>
<dbReference type="PANTHER" id="PTHR32125">
    <property type="entry name" value="2-C-METHYL-D-ERYTHRITOL 4-PHOSPHATE CYTIDYLYLTRANSFERASE, CHLOROPLASTIC"/>
    <property type="match status" value="1"/>
</dbReference>
<dbReference type="Gene3D" id="3.90.550.10">
    <property type="entry name" value="Spore Coat Polysaccharide Biosynthesis Protein SpsA, Chain A"/>
    <property type="match status" value="1"/>
</dbReference>
<accession>A0A1G9M4P0</accession>
<keyword evidence="4" id="KW-1185">Reference proteome</keyword>
<gene>
    <name evidence="3" type="ORF">SAMN05421813_101216</name>
</gene>
<protein>
    <submittedName>
        <fullName evidence="3">2-C-methyl-D-erythritol 4-phosphate cytidylyltransferase</fullName>
    </submittedName>
</protein>
<proteinExistence type="predicted"/>
<keyword evidence="2 3" id="KW-0548">Nucleotidyltransferase</keyword>
<reference evidence="4" key="1">
    <citation type="submission" date="2016-10" db="EMBL/GenBank/DDBJ databases">
        <authorList>
            <person name="Varghese N."/>
            <person name="Submissions S."/>
        </authorList>
    </citation>
    <scope>NUCLEOTIDE SEQUENCE [LARGE SCALE GENOMIC DNA]</scope>
    <source>
        <strain evidence="4">DSM 24536</strain>
    </source>
</reference>
<keyword evidence="1 3" id="KW-0808">Transferase</keyword>
<dbReference type="InterPro" id="IPR050088">
    <property type="entry name" value="IspD/TarI_cytidylyltransf_bact"/>
</dbReference>
<evidence type="ECO:0000256" key="1">
    <source>
        <dbReference type="ARBA" id="ARBA00022679"/>
    </source>
</evidence>
<dbReference type="Proteomes" id="UP000199226">
    <property type="component" value="Unassembled WGS sequence"/>
</dbReference>
<dbReference type="InterPro" id="IPR029044">
    <property type="entry name" value="Nucleotide-diphossugar_trans"/>
</dbReference>
<dbReference type="CDD" id="cd02516">
    <property type="entry name" value="CDP-ME_synthetase"/>
    <property type="match status" value="1"/>
</dbReference>
<evidence type="ECO:0000256" key="2">
    <source>
        <dbReference type="ARBA" id="ARBA00022695"/>
    </source>
</evidence>
<dbReference type="AlphaFoldDB" id="A0A1G9M4P0"/>
<dbReference type="EMBL" id="FNHH01000001">
    <property type="protein sequence ID" value="SDL68897.1"/>
    <property type="molecule type" value="Genomic_DNA"/>
</dbReference>
<organism evidence="3 4">
    <name type="scientific">Daejeonella rubra</name>
    <dbReference type="NCBI Taxonomy" id="990371"/>
    <lineage>
        <taxon>Bacteria</taxon>
        <taxon>Pseudomonadati</taxon>
        <taxon>Bacteroidota</taxon>
        <taxon>Sphingobacteriia</taxon>
        <taxon>Sphingobacteriales</taxon>
        <taxon>Sphingobacteriaceae</taxon>
        <taxon>Daejeonella</taxon>
    </lineage>
</organism>
<dbReference type="STRING" id="990371.SAMN05421813_101216"/>
<dbReference type="InterPro" id="IPR034683">
    <property type="entry name" value="IspD/TarI"/>
</dbReference>
<dbReference type="SUPFAM" id="SSF53448">
    <property type="entry name" value="Nucleotide-diphospho-sugar transferases"/>
    <property type="match status" value="1"/>
</dbReference>
<dbReference type="Pfam" id="PF01128">
    <property type="entry name" value="IspD"/>
    <property type="match status" value="1"/>
</dbReference>
<sequence>MHTIEAFYHSDLKPEIIVVLNVDFHTYWEQLCEKYNFSIPHTLVKGGLQRFHSVKNGIRSIKGNAVVAIHDAVRPLASNELISRSFREAEITGNAVASIQSKDSVRQKIGKSSISLNRDEIYLVQTPQAFQFGLLNKAYKQEYRNEFTDDASIVERTGISINLIEGERKNLKITFPEDILLAEFYLSQTK</sequence>
<dbReference type="PANTHER" id="PTHR32125:SF4">
    <property type="entry name" value="2-C-METHYL-D-ERYTHRITOL 4-PHOSPHATE CYTIDYLYLTRANSFERASE, CHLOROPLASTIC"/>
    <property type="match status" value="1"/>
</dbReference>